<name>A0A9P4MYW3_9PLEO</name>
<keyword evidence="6" id="KW-1133">Transmembrane helix</keyword>
<dbReference type="PANTHER" id="PTHR47168:SF1">
    <property type="entry name" value="OS02G0798600 PROTEIN"/>
    <property type="match status" value="1"/>
</dbReference>
<dbReference type="GO" id="GO:0016020">
    <property type="term" value="C:membrane"/>
    <property type="evidence" value="ECO:0007669"/>
    <property type="project" value="UniProtKB-SubCell"/>
</dbReference>
<reference evidence="11" key="1">
    <citation type="journal article" date="2020" name="Stud. Mycol.">
        <title>101 Dothideomycetes genomes: A test case for predicting lifestyles and emergence of pathogens.</title>
        <authorList>
            <person name="Haridas S."/>
            <person name="Albert R."/>
            <person name="Binder M."/>
            <person name="Bloem J."/>
            <person name="LaButti K."/>
            <person name="Salamov A."/>
            <person name="Andreopoulos B."/>
            <person name="Baker S."/>
            <person name="Barry K."/>
            <person name="Bills G."/>
            <person name="Bluhm B."/>
            <person name="Cannon C."/>
            <person name="Castanera R."/>
            <person name="Culley D."/>
            <person name="Daum C."/>
            <person name="Ezra D."/>
            <person name="Gonzalez J."/>
            <person name="Henrissat B."/>
            <person name="Kuo A."/>
            <person name="Liang C."/>
            <person name="Lipzen A."/>
            <person name="Lutzoni F."/>
            <person name="Magnuson J."/>
            <person name="Mondo S."/>
            <person name="Nolan M."/>
            <person name="Ohm R."/>
            <person name="Pangilinan J."/>
            <person name="Park H.-J."/>
            <person name="Ramirez L."/>
            <person name="Alfaro M."/>
            <person name="Sun H."/>
            <person name="Tritt A."/>
            <person name="Yoshinaga Y."/>
            <person name="Zwiers L.-H."/>
            <person name="Turgeon B."/>
            <person name="Goodwin S."/>
            <person name="Spatafora J."/>
            <person name="Crous P."/>
            <person name="Grigoriev I."/>
        </authorList>
    </citation>
    <scope>NUCLEOTIDE SEQUENCE [LARGE SCALE GENOMIC DNA]</scope>
    <source>
        <strain evidence="11">CBS 304.66</strain>
    </source>
</reference>
<keyword evidence="4 8" id="KW-0863">Zinc-finger</keyword>
<evidence type="ECO:0000256" key="4">
    <source>
        <dbReference type="ARBA" id="ARBA00022771"/>
    </source>
</evidence>
<evidence type="ECO:0000256" key="1">
    <source>
        <dbReference type="ARBA" id="ARBA00004167"/>
    </source>
</evidence>
<evidence type="ECO:0000256" key="7">
    <source>
        <dbReference type="ARBA" id="ARBA00023136"/>
    </source>
</evidence>
<protein>
    <recommendedName>
        <fullName evidence="9">RING-type domain-containing protein</fullName>
    </recommendedName>
</protein>
<evidence type="ECO:0000256" key="5">
    <source>
        <dbReference type="ARBA" id="ARBA00022833"/>
    </source>
</evidence>
<evidence type="ECO:0000259" key="9">
    <source>
        <dbReference type="PROSITE" id="PS50089"/>
    </source>
</evidence>
<keyword evidence="11" id="KW-1185">Reference proteome</keyword>
<feature type="domain" description="RING-type" evidence="9">
    <location>
        <begin position="54"/>
        <end position="96"/>
    </location>
</feature>
<dbReference type="GO" id="GO:0008270">
    <property type="term" value="F:zinc ion binding"/>
    <property type="evidence" value="ECO:0007669"/>
    <property type="project" value="UniProtKB-KW"/>
</dbReference>
<gene>
    <name evidence="10" type="ORF">CC78DRAFT_89284</name>
</gene>
<evidence type="ECO:0000256" key="6">
    <source>
        <dbReference type="ARBA" id="ARBA00022989"/>
    </source>
</evidence>
<evidence type="ECO:0000256" key="3">
    <source>
        <dbReference type="ARBA" id="ARBA00022723"/>
    </source>
</evidence>
<evidence type="ECO:0000256" key="2">
    <source>
        <dbReference type="ARBA" id="ARBA00022692"/>
    </source>
</evidence>
<dbReference type="PANTHER" id="PTHR47168">
    <property type="entry name" value="RING ZINC FINGER DOMAIN SUPERFAMILY PROTEIN-RELATED"/>
    <property type="match status" value="1"/>
</dbReference>
<proteinExistence type="predicted"/>
<keyword evidence="7" id="KW-0472">Membrane</keyword>
<dbReference type="PROSITE" id="PS50089">
    <property type="entry name" value="ZF_RING_2"/>
    <property type="match status" value="1"/>
</dbReference>
<comment type="subcellular location">
    <subcellularLocation>
        <location evidence="1">Membrane</location>
        <topology evidence="1">Single-pass membrane protein</topology>
    </subcellularLocation>
</comment>
<dbReference type="SUPFAM" id="SSF57850">
    <property type="entry name" value="RING/U-box"/>
    <property type="match status" value="1"/>
</dbReference>
<dbReference type="InterPro" id="IPR001841">
    <property type="entry name" value="Znf_RING"/>
</dbReference>
<organism evidence="10 11">
    <name type="scientific">Lojkania enalia</name>
    <dbReference type="NCBI Taxonomy" id="147567"/>
    <lineage>
        <taxon>Eukaryota</taxon>
        <taxon>Fungi</taxon>
        <taxon>Dikarya</taxon>
        <taxon>Ascomycota</taxon>
        <taxon>Pezizomycotina</taxon>
        <taxon>Dothideomycetes</taxon>
        <taxon>Pleosporomycetidae</taxon>
        <taxon>Pleosporales</taxon>
        <taxon>Pleosporales incertae sedis</taxon>
        <taxon>Lojkania</taxon>
    </lineage>
</organism>
<dbReference type="Gene3D" id="3.30.40.10">
    <property type="entry name" value="Zinc/RING finger domain, C3HC4 (zinc finger)"/>
    <property type="match status" value="1"/>
</dbReference>
<dbReference type="OrthoDB" id="8062037at2759"/>
<dbReference type="Proteomes" id="UP000800093">
    <property type="component" value="Unassembled WGS sequence"/>
</dbReference>
<evidence type="ECO:0000313" key="10">
    <source>
        <dbReference type="EMBL" id="KAF2258913.1"/>
    </source>
</evidence>
<keyword evidence="3" id="KW-0479">Metal-binding</keyword>
<evidence type="ECO:0000256" key="8">
    <source>
        <dbReference type="PROSITE-ProRule" id="PRU00175"/>
    </source>
</evidence>
<dbReference type="Pfam" id="PF13639">
    <property type="entry name" value="zf-RING_2"/>
    <property type="match status" value="1"/>
</dbReference>
<dbReference type="InterPro" id="IPR013083">
    <property type="entry name" value="Znf_RING/FYVE/PHD"/>
</dbReference>
<comment type="caution">
    <text evidence="10">The sequence shown here is derived from an EMBL/GenBank/DDBJ whole genome shotgun (WGS) entry which is preliminary data.</text>
</comment>
<evidence type="ECO:0000313" key="11">
    <source>
        <dbReference type="Proteomes" id="UP000800093"/>
    </source>
</evidence>
<sequence>MNLRRSAREALRTQRERLKRLNQTAPPEPFSKWYKEDRKRHPDIPAASFDSQLCIICLEIITGKDSVRALSCRHIYHTACFDKWFKGYHDFCPVCHGRVVPEAESVTV</sequence>
<dbReference type="CDD" id="cd16448">
    <property type="entry name" value="RING-H2"/>
    <property type="match status" value="1"/>
</dbReference>
<accession>A0A9P4MYW3</accession>
<dbReference type="EMBL" id="ML986728">
    <property type="protein sequence ID" value="KAF2258913.1"/>
    <property type="molecule type" value="Genomic_DNA"/>
</dbReference>
<dbReference type="AlphaFoldDB" id="A0A9P4MYW3"/>
<dbReference type="SMART" id="SM00184">
    <property type="entry name" value="RING"/>
    <property type="match status" value="1"/>
</dbReference>
<keyword evidence="2" id="KW-0812">Transmembrane</keyword>
<keyword evidence="5" id="KW-0862">Zinc</keyword>
<dbReference type="InterPro" id="IPR051653">
    <property type="entry name" value="E3_ligase_sorting_rcpt"/>
</dbReference>